<keyword evidence="2 7" id="KW-0813">Transport</keyword>
<dbReference type="Proteomes" id="UP000242469">
    <property type="component" value="Unassembled WGS sequence"/>
</dbReference>
<accession>A0A1H4GZI0</accession>
<dbReference type="STRING" id="1122198.SAMN02745729_12327"/>
<keyword evidence="10" id="KW-1185">Reference proteome</keyword>
<keyword evidence="7" id="KW-0997">Cell inner membrane</keyword>
<dbReference type="Pfam" id="PF04290">
    <property type="entry name" value="DctQ"/>
    <property type="match status" value="1"/>
</dbReference>
<keyword evidence="4 7" id="KW-0812">Transmembrane</keyword>
<evidence type="ECO:0000256" key="6">
    <source>
        <dbReference type="ARBA" id="ARBA00023136"/>
    </source>
</evidence>
<keyword evidence="3" id="KW-1003">Cell membrane</keyword>
<dbReference type="AlphaFoldDB" id="A0A1H4GZI0"/>
<dbReference type="EMBL" id="FNRJ01000023">
    <property type="protein sequence ID" value="SEB14989.1"/>
    <property type="molecule type" value="Genomic_DNA"/>
</dbReference>
<comment type="function">
    <text evidence="7">Part of the tripartite ATP-independent periplasmic (TRAP) transport system.</text>
</comment>
<keyword evidence="6 7" id="KW-0472">Membrane</keyword>
<evidence type="ECO:0000256" key="2">
    <source>
        <dbReference type="ARBA" id="ARBA00022448"/>
    </source>
</evidence>
<sequence>MSNTVIDQSDYRTPVGRGLSWLSRQFALAGGLIMLALATMTVVSIIGRSTIGVAVEGDYELVELGLAAAVFLFLPECYLRQGHVVVDLFTAACRPSTLRVLEMISDLLFALVSFVLVWRLWIAGLESREYFEQTMILGMPLWWVFVVGVITMALTGVCAMNNLYSFFSGRKTQ</sequence>
<gene>
    <name evidence="9" type="ORF">SAMN02745729_12327</name>
</gene>
<dbReference type="RefSeq" id="WP_091827971.1">
    <property type="nucleotide sequence ID" value="NZ_FNRJ01000023.1"/>
</dbReference>
<evidence type="ECO:0000259" key="8">
    <source>
        <dbReference type="Pfam" id="PF04290"/>
    </source>
</evidence>
<organism evidence="9 10">
    <name type="scientific">Marinobacterium iners DSM 11526</name>
    <dbReference type="NCBI Taxonomy" id="1122198"/>
    <lineage>
        <taxon>Bacteria</taxon>
        <taxon>Pseudomonadati</taxon>
        <taxon>Pseudomonadota</taxon>
        <taxon>Gammaproteobacteria</taxon>
        <taxon>Oceanospirillales</taxon>
        <taxon>Oceanospirillaceae</taxon>
        <taxon>Marinobacterium</taxon>
    </lineage>
</organism>
<proteinExistence type="inferred from homology"/>
<reference evidence="10" key="1">
    <citation type="submission" date="2016-10" db="EMBL/GenBank/DDBJ databases">
        <authorList>
            <person name="Varghese N."/>
            <person name="Submissions S."/>
        </authorList>
    </citation>
    <scope>NUCLEOTIDE SEQUENCE [LARGE SCALE GENOMIC DNA]</scope>
    <source>
        <strain evidence="10">DSM 11526</strain>
    </source>
</reference>
<name>A0A1H4GZI0_9GAMM</name>
<feature type="transmembrane region" description="Helical" evidence="7">
    <location>
        <begin position="26"/>
        <end position="47"/>
    </location>
</feature>
<evidence type="ECO:0000313" key="10">
    <source>
        <dbReference type="Proteomes" id="UP000242469"/>
    </source>
</evidence>
<evidence type="ECO:0000256" key="7">
    <source>
        <dbReference type="RuleBase" id="RU369079"/>
    </source>
</evidence>
<dbReference type="InterPro" id="IPR055348">
    <property type="entry name" value="DctQ"/>
</dbReference>
<protein>
    <recommendedName>
        <fullName evidence="7">TRAP transporter small permease protein</fullName>
    </recommendedName>
</protein>
<dbReference type="GO" id="GO:0005886">
    <property type="term" value="C:plasma membrane"/>
    <property type="evidence" value="ECO:0007669"/>
    <property type="project" value="UniProtKB-SubCell"/>
</dbReference>
<evidence type="ECO:0000313" key="9">
    <source>
        <dbReference type="EMBL" id="SEB14989.1"/>
    </source>
</evidence>
<comment type="subunit">
    <text evidence="7">The complex comprises the extracytoplasmic solute receptor protein and the two transmembrane proteins.</text>
</comment>
<keyword evidence="5 7" id="KW-1133">Transmembrane helix</keyword>
<dbReference type="OrthoDB" id="6900059at2"/>
<comment type="subcellular location">
    <subcellularLocation>
        <location evidence="7">Cell inner membrane</location>
        <topology evidence="7">Multi-pass membrane protein</topology>
    </subcellularLocation>
    <subcellularLocation>
        <location evidence="1">Cell membrane</location>
        <topology evidence="1">Multi-pass membrane protein</topology>
    </subcellularLocation>
</comment>
<feature type="transmembrane region" description="Helical" evidence="7">
    <location>
        <begin position="141"/>
        <end position="164"/>
    </location>
</feature>
<comment type="similarity">
    <text evidence="7">Belongs to the TRAP transporter small permease family.</text>
</comment>
<evidence type="ECO:0000256" key="1">
    <source>
        <dbReference type="ARBA" id="ARBA00004651"/>
    </source>
</evidence>
<evidence type="ECO:0000256" key="5">
    <source>
        <dbReference type="ARBA" id="ARBA00022989"/>
    </source>
</evidence>
<evidence type="ECO:0000256" key="4">
    <source>
        <dbReference type="ARBA" id="ARBA00022692"/>
    </source>
</evidence>
<dbReference type="GO" id="GO:0022857">
    <property type="term" value="F:transmembrane transporter activity"/>
    <property type="evidence" value="ECO:0007669"/>
    <property type="project" value="UniProtKB-UniRule"/>
</dbReference>
<comment type="caution">
    <text evidence="7">Lacks conserved residue(s) required for the propagation of feature annotation.</text>
</comment>
<evidence type="ECO:0000256" key="3">
    <source>
        <dbReference type="ARBA" id="ARBA00022475"/>
    </source>
</evidence>
<feature type="domain" description="Tripartite ATP-independent periplasmic transporters DctQ component" evidence="8">
    <location>
        <begin position="38"/>
        <end position="166"/>
    </location>
</feature>
<feature type="transmembrane region" description="Helical" evidence="7">
    <location>
        <begin position="100"/>
        <end position="121"/>
    </location>
</feature>